<reference evidence="1 2" key="1">
    <citation type="submission" date="2024-06" db="EMBL/GenBank/DDBJ databases">
        <title>Genomic Encyclopedia of Type Strains, Phase IV (KMG-IV): sequencing the most valuable type-strain genomes for metagenomic binning, comparative biology and taxonomic classification.</title>
        <authorList>
            <person name="Goeker M."/>
        </authorList>
    </citation>
    <scope>NUCLEOTIDE SEQUENCE [LARGE SCALE GENOMIC DNA]</scope>
    <source>
        <strain evidence="1 2">DSM 28102</strain>
    </source>
</reference>
<evidence type="ECO:0000313" key="1">
    <source>
        <dbReference type="EMBL" id="MET3601048.1"/>
    </source>
</evidence>
<organism evidence="1 2">
    <name type="scientific">Martelella mangrovi</name>
    <dbReference type="NCBI Taxonomy" id="1397477"/>
    <lineage>
        <taxon>Bacteria</taxon>
        <taxon>Pseudomonadati</taxon>
        <taxon>Pseudomonadota</taxon>
        <taxon>Alphaproteobacteria</taxon>
        <taxon>Hyphomicrobiales</taxon>
        <taxon>Aurantimonadaceae</taxon>
        <taxon>Martelella</taxon>
    </lineage>
</organism>
<dbReference type="RefSeq" id="WP_354434912.1">
    <property type="nucleotide sequence ID" value="NZ_JBEPLY010000011.1"/>
</dbReference>
<proteinExistence type="predicted"/>
<comment type="caution">
    <text evidence="1">The sequence shown here is derived from an EMBL/GenBank/DDBJ whole genome shotgun (WGS) entry which is preliminary data.</text>
</comment>
<protein>
    <submittedName>
        <fullName evidence="1">Uncharacterized protein</fullName>
    </submittedName>
</protein>
<dbReference type="EMBL" id="JBEPLY010000011">
    <property type="protein sequence ID" value="MET3601048.1"/>
    <property type="molecule type" value="Genomic_DNA"/>
</dbReference>
<evidence type="ECO:0000313" key="2">
    <source>
        <dbReference type="Proteomes" id="UP001549164"/>
    </source>
</evidence>
<accession>A0ABV2IDQ2</accession>
<name>A0ABV2IDQ2_9HYPH</name>
<gene>
    <name evidence="1" type="ORF">ABID12_002999</name>
</gene>
<keyword evidence="2" id="KW-1185">Reference proteome</keyword>
<dbReference type="Proteomes" id="UP001549164">
    <property type="component" value="Unassembled WGS sequence"/>
</dbReference>
<sequence>MTFNIKGFRTVDYIPHPSGDAGSNMGKHVYATEDDTAGIETAGYFNALSTYKWVKKGDQIDCTLNIDGTPMRRNYVVTSVTAGVVAIAAQNVA</sequence>